<dbReference type="InterPro" id="IPR053140">
    <property type="entry name" value="GDSL_Rv0518-like"/>
</dbReference>
<dbReference type="Proteomes" id="UP001551695">
    <property type="component" value="Unassembled WGS sequence"/>
</dbReference>
<dbReference type="Pfam" id="PF13472">
    <property type="entry name" value="Lipase_GDSL_2"/>
    <property type="match status" value="1"/>
</dbReference>
<dbReference type="PANTHER" id="PTHR43784:SF2">
    <property type="entry name" value="GDSL-LIKE LIPASE_ACYLHYDROLASE, PUTATIVE (AFU_ORTHOLOGUE AFUA_2G00820)-RELATED"/>
    <property type="match status" value="1"/>
</dbReference>
<dbReference type="EMBL" id="JBFAKC010000024">
    <property type="protein sequence ID" value="MEV0712671.1"/>
    <property type="molecule type" value="Genomic_DNA"/>
</dbReference>
<name>A0ABV3G4V0_9NOCA</name>
<dbReference type="PANTHER" id="PTHR43784">
    <property type="entry name" value="GDSL-LIKE LIPASE/ACYLHYDROLASE, PUTATIVE (AFU_ORTHOLOGUE AFUA_2G00820)-RELATED"/>
    <property type="match status" value="1"/>
</dbReference>
<keyword evidence="3" id="KW-1185">Reference proteome</keyword>
<proteinExistence type="predicted"/>
<evidence type="ECO:0000259" key="1">
    <source>
        <dbReference type="Pfam" id="PF13472"/>
    </source>
</evidence>
<dbReference type="InterPro" id="IPR036514">
    <property type="entry name" value="SGNH_hydro_sf"/>
</dbReference>
<accession>A0ABV3G4V0</accession>
<feature type="domain" description="SGNH hydrolase-type esterase" evidence="1">
    <location>
        <begin position="225"/>
        <end position="427"/>
    </location>
</feature>
<evidence type="ECO:0000313" key="2">
    <source>
        <dbReference type="EMBL" id="MEV0712671.1"/>
    </source>
</evidence>
<dbReference type="Gene3D" id="3.40.50.1110">
    <property type="entry name" value="SGNH hydrolase"/>
    <property type="match status" value="1"/>
</dbReference>
<evidence type="ECO:0000313" key="3">
    <source>
        <dbReference type="Proteomes" id="UP001551695"/>
    </source>
</evidence>
<comment type="caution">
    <text evidence="2">The sequence shown here is derived from an EMBL/GenBank/DDBJ whole genome shotgun (WGS) entry which is preliminary data.</text>
</comment>
<protein>
    <submittedName>
        <fullName evidence="2">GDSL-type esterase/lipase family protein</fullName>
    </submittedName>
</protein>
<sequence length="447" mass="46882">MAMTRRRNQANWRLLAIVPLIAGFVAVTGGSAGSAPVGGGCGADHWVATWMAAPSDSASQADFSFDPITSVGDQTYRMVITPHRAGATLRVRLTNRLSPAEVTFTSVTVGKQAGGPRVWSDSLRTVTFGGASSVTVPAGGDVVSDPVALSFGSFEPLAVSVYVPGSSRAPTEHLQGMATSYYGSPGTGDRTHDVDGGSLDRTTTSVLYVSGVDVLAPASASTLVAFGDSITEGFVGSGYSEVPQSPAAVDQNLRPTDFLQRRLDAAGIPISVVNSGIWGNRLLDDALRTLPQLGPRGLTRIQPDVIEVAGVTDAIVMFGANDFAIPEWATTAEMIAGYTEAVHRLRAAGIRVVLGTNPPLKYSLLAGNFAPFADQRRVELNDWVRTQRIADGVVDYDALLADPHADAIILSRYRGLDNHVGPAGYAAMADLIDIAALRGSGCGNQER</sequence>
<dbReference type="RefSeq" id="WP_357789847.1">
    <property type="nucleotide sequence ID" value="NZ_JBFAKC010000024.1"/>
</dbReference>
<reference evidence="2 3" key="1">
    <citation type="submission" date="2024-06" db="EMBL/GenBank/DDBJ databases">
        <title>The Natural Products Discovery Center: Release of the First 8490 Sequenced Strains for Exploring Actinobacteria Biosynthetic Diversity.</title>
        <authorList>
            <person name="Kalkreuter E."/>
            <person name="Kautsar S.A."/>
            <person name="Yang D."/>
            <person name="Bader C.D."/>
            <person name="Teijaro C.N."/>
            <person name="Fluegel L."/>
            <person name="Davis C.M."/>
            <person name="Simpson J.R."/>
            <person name="Lauterbach L."/>
            <person name="Steele A.D."/>
            <person name="Gui C."/>
            <person name="Meng S."/>
            <person name="Li G."/>
            <person name="Viehrig K."/>
            <person name="Ye F."/>
            <person name="Su P."/>
            <person name="Kiefer A.F."/>
            <person name="Nichols A."/>
            <person name="Cepeda A.J."/>
            <person name="Yan W."/>
            <person name="Fan B."/>
            <person name="Jiang Y."/>
            <person name="Adhikari A."/>
            <person name="Zheng C.-J."/>
            <person name="Schuster L."/>
            <person name="Cowan T.M."/>
            <person name="Smanski M.J."/>
            <person name="Chevrette M.G."/>
            <person name="De Carvalho L.P.S."/>
            <person name="Shen B."/>
        </authorList>
    </citation>
    <scope>NUCLEOTIDE SEQUENCE [LARGE SCALE GENOMIC DNA]</scope>
    <source>
        <strain evidence="2 3">NPDC050403</strain>
    </source>
</reference>
<organism evidence="2 3">
    <name type="scientific">Nocardia aurea</name>
    <dbReference type="NCBI Taxonomy" id="2144174"/>
    <lineage>
        <taxon>Bacteria</taxon>
        <taxon>Bacillati</taxon>
        <taxon>Actinomycetota</taxon>
        <taxon>Actinomycetes</taxon>
        <taxon>Mycobacteriales</taxon>
        <taxon>Nocardiaceae</taxon>
        <taxon>Nocardia</taxon>
    </lineage>
</organism>
<dbReference type="InterPro" id="IPR013830">
    <property type="entry name" value="SGNH_hydro"/>
</dbReference>
<dbReference type="SUPFAM" id="SSF52266">
    <property type="entry name" value="SGNH hydrolase"/>
    <property type="match status" value="1"/>
</dbReference>
<gene>
    <name evidence="2" type="ORF">AB0I48_34475</name>
</gene>